<dbReference type="KEGG" id="sfz:SFLOR_v1c07670"/>
<evidence type="ECO:0000313" key="1">
    <source>
        <dbReference type="EMBL" id="AUB31815.1"/>
    </source>
</evidence>
<proteinExistence type="predicted"/>
<gene>
    <name evidence="1" type="ORF">SFLOR_v1c07670</name>
</gene>
<dbReference type="AlphaFoldDB" id="A0A2K8SEN8"/>
<organism evidence="1 2">
    <name type="scientific">Spiroplasma floricola 23-6</name>
    <dbReference type="NCBI Taxonomy" id="1336749"/>
    <lineage>
        <taxon>Bacteria</taxon>
        <taxon>Bacillati</taxon>
        <taxon>Mycoplasmatota</taxon>
        <taxon>Mollicutes</taxon>
        <taxon>Entomoplasmatales</taxon>
        <taxon>Spiroplasmataceae</taxon>
        <taxon>Spiroplasma</taxon>
    </lineage>
</organism>
<name>A0A2K8SEN8_9MOLU</name>
<sequence>MKELICNNCKSNADFKRISQLNVVTLICKKCAIKELNAQLKNNDKTKCETCENVSKYMLVTQLNRVKNYCEVCLLKDYKKSI</sequence>
<dbReference type="RefSeq" id="WP_100916778.1">
    <property type="nucleotide sequence ID" value="NZ_CP025057.1"/>
</dbReference>
<dbReference type="Proteomes" id="UP000231823">
    <property type="component" value="Chromosome"/>
</dbReference>
<keyword evidence="2" id="KW-1185">Reference proteome</keyword>
<dbReference type="OrthoDB" id="389852at2"/>
<reference evidence="1 2" key="1">
    <citation type="submission" date="2017-12" db="EMBL/GenBank/DDBJ databases">
        <title>Complete genome sequence of Spiroplasma floricola 23-6 (ATCC 29989).</title>
        <authorList>
            <person name="Tsai Y.-M."/>
            <person name="Wu P.-S."/>
            <person name="Lo W.-S."/>
            <person name="Kuo C.-H."/>
        </authorList>
    </citation>
    <scope>NUCLEOTIDE SEQUENCE [LARGE SCALE GENOMIC DNA]</scope>
    <source>
        <strain evidence="1 2">23-6</strain>
    </source>
</reference>
<protein>
    <submittedName>
        <fullName evidence="1">Uncharacterized protein</fullName>
    </submittedName>
</protein>
<dbReference type="EMBL" id="CP025057">
    <property type="protein sequence ID" value="AUB31815.1"/>
    <property type="molecule type" value="Genomic_DNA"/>
</dbReference>
<accession>A0A2K8SEN8</accession>
<evidence type="ECO:0000313" key="2">
    <source>
        <dbReference type="Proteomes" id="UP000231823"/>
    </source>
</evidence>